<comment type="caution">
    <text evidence="1">The sequence shown here is derived from an EMBL/GenBank/DDBJ whole genome shotgun (WGS) entry which is preliminary data.</text>
</comment>
<proteinExistence type="predicted"/>
<organism evidence="1 2">
    <name type="scientific">Sediminibacterium roseum</name>
    <dbReference type="NCBI Taxonomy" id="1978412"/>
    <lineage>
        <taxon>Bacteria</taxon>
        <taxon>Pseudomonadati</taxon>
        <taxon>Bacteroidota</taxon>
        <taxon>Chitinophagia</taxon>
        <taxon>Chitinophagales</taxon>
        <taxon>Chitinophagaceae</taxon>
        <taxon>Sediminibacterium</taxon>
    </lineage>
</organism>
<gene>
    <name evidence="1" type="ORF">GWC95_03435</name>
</gene>
<reference evidence="1 2" key="1">
    <citation type="submission" date="2020-01" db="EMBL/GenBank/DDBJ databases">
        <title>Genome analysis.</title>
        <authorList>
            <person name="Wu S."/>
            <person name="Wang G."/>
        </authorList>
    </citation>
    <scope>NUCLEOTIDE SEQUENCE [LARGE SCALE GENOMIC DNA]</scope>
    <source>
        <strain evidence="1 2">SYL130</strain>
    </source>
</reference>
<accession>A0ABW9ZPE2</accession>
<dbReference type="RefSeq" id="WP_161817263.1">
    <property type="nucleotide sequence ID" value="NZ_JAACJS010000002.1"/>
</dbReference>
<dbReference type="PROSITE" id="PS51257">
    <property type="entry name" value="PROKAR_LIPOPROTEIN"/>
    <property type="match status" value="1"/>
</dbReference>
<evidence type="ECO:0000313" key="1">
    <source>
        <dbReference type="EMBL" id="NCI48959.1"/>
    </source>
</evidence>
<sequence>MKRFFLFATLGLSAATLFSSCEKKVEEPGPVVCFFDTWIPIRVINTKNEDLLNPAKLPNGTVEIRWLIPGSNMNPVRLAPSVYSIDVNKGDQYYISAPLNNADKGLTVYFSVKQGDTDTLFMRTAANSSKPYGLAELSINGVRTEPKILFHNNLANSTLGVEVVKDGNRN</sequence>
<dbReference type="EMBL" id="JAACJS010000002">
    <property type="protein sequence ID" value="NCI48959.1"/>
    <property type="molecule type" value="Genomic_DNA"/>
</dbReference>
<keyword evidence="2" id="KW-1185">Reference proteome</keyword>
<evidence type="ECO:0000313" key="2">
    <source>
        <dbReference type="Proteomes" id="UP000753802"/>
    </source>
</evidence>
<name>A0ABW9ZPE2_9BACT</name>
<dbReference type="Proteomes" id="UP000753802">
    <property type="component" value="Unassembled WGS sequence"/>
</dbReference>
<protein>
    <submittedName>
        <fullName evidence="1">Uncharacterized protein</fullName>
    </submittedName>
</protein>